<feature type="region of interest" description="Disordered" evidence="1">
    <location>
        <begin position="1"/>
        <end position="21"/>
    </location>
</feature>
<reference evidence="2 3" key="1">
    <citation type="submission" date="2011-04" db="EMBL/GenBank/DDBJ databases">
        <title>The Genome Sequence of Clostridium citroniae WAL-19142.</title>
        <authorList>
            <consortium name="The Broad Institute Genome Sequencing Platform"/>
            <person name="Earl A."/>
            <person name="Ward D."/>
            <person name="Feldgarden M."/>
            <person name="Gevers D."/>
            <person name="Warren Y.A."/>
            <person name="Tyrrell K.L."/>
            <person name="Citron D.M."/>
            <person name="Goldstein E.J."/>
            <person name="Daigneault M."/>
            <person name="Allen-Vercoe E."/>
            <person name="Young S.K."/>
            <person name="Zeng Q."/>
            <person name="Gargeya S."/>
            <person name="Fitzgerald M."/>
            <person name="Haas B."/>
            <person name="Abouelleil A."/>
            <person name="Alvarado L."/>
            <person name="Arachchi H.M."/>
            <person name="Berlin A."/>
            <person name="Brown A."/>
            <person name="Chapman S.B."/>
            <person name="Chen Z."/>
            <person name="Dunbar C."/>
            <person name="Freedman E."/>
            <person name="Gearin G."/>
            <person name="Gellesch M."/>
            <person name="Goldberg J."/>
            <person name="Griggs A."/>
            <person name="Gujja S."/>
            <person name="Heilman E.R."/>
            <person name="Heiman D."/>
            <person name="Howarth C."/>
            <person name="Larson L."/>
            <person name="Lui A."/>
            <person name="MacDonald P.J."/>
            <person name="Mehta T."/>
            <person name="Montmayeur A."/>
            <person name="Murphy C."/>
            <person name="Neiman D."/>
            <person name="Pearson M."/>
            <person name="Priest M."/>
            <person name="Roberts A."/>
            <person name="Saif S."/>
            <person name="Shea T."/>
            <person name="Shenoy N."/>
            <person name="Sisk P."/>
            <person name="Stolte C."/>
            <person name="Sykes S."/>
            <person name="White J."/>
            <person name="Yandava C."/>
            <person name="Wortman J."/>
            <person name="Nusbaum C."/>
            <person name="Birren B."/>
        </authorList>
    </citation>
    <scope>NUCLEOTIDE SEQUENCE [LARGE SCALE GENOMIC DNA]</scope>
    <source>
        <strain evidence="2 3">WAL-19142</strain>
    </source>
</reference>
<evidence type="ECO:0000256" key="1">
    <source>
        <dbReference type="SAM" id="MobiDB-lite"/>
    </source>
</evidence>
<gene>
    <name evidence="2" type="ORF">HMPREF9470_04463</name>
</gene>
<dbReference type="Proteomes" id="UP000037392">
    <property type="component" value="Unassembled WGS sequence"/>
</dbReference>
<sequence length="38" mass="4631">MDDREQRAGQEDRPVEKPELLRKRGPIWQLPMRIQNMI</sequence>
<accession>A0A0J9EKF2</accession>
<evidence type="ECO:0000313" key="2">
    <source>
        <dbReference type="EMBL" id="KMW16025.1"/>
    </source>
</evidence>
<organism evidence="2 3">
    <name type="scientific">[Clostridium] citroniae WAL-19142</name>
    <dbReference type="NCBI Taxonomy" id="742734"/>
    <lineage>
        <taxon>Bacteria</taxon>
        <taxon>Bacillati</taxon>
        <taxon>Bacillota</taxon>
        <taxon>Clostridia</taxon>
        <taxon>Lachnospirales</taxon>
        <taxon>Lachnospiraceae</taxon>
        <taxon>Enterocloster</taxon>
    </lineage>
</organism>
<comment type="caution">
    <text evidence="2">The sequence shown here is derived from an EMBL/GenBank/DDBJ whole genome shotgun (WGS) entry which is preliminary data.</text>
</comment>
<proteinExistence type="predicted"/>
<dbReference type="AlphaFoldDB" id="A0A0J9EKF2"/>
<evidence type="ECO:0000313" key="3">
    <source>
        <dbReference type="Proteomes" id="UP000037392"/>
    </source>
</evidence>
<dbReference type="PATRIC" id="fig|742734.4.peg.4786"/>
<protein>
    <submittedName>
        <fullName evidence="2">Uncharacterized protein</fullName>
    </submittedName>
</protein>
<dbReference type="EMBL" id="ADLK01000032">
    <property type="protein sequence ID" value="KMW16025.1"/>
    <property type="molecule type" value="Genomic_DNA"/>
</dbReference>
<name>A0A0J9EKF2_9FIRM</name>